<dbReference type="InterPro" id="IPR049278">
    <property type="entry name" value="MS_channel_C"/>
</dbReference>
<dbReference type="Gene3D" id="1.10.287.1260">
    <property type="match status" value="1"/>
</dbReference>
<evidence type="ECO:0000256" key="6">
    <source>
        <dbReference type="ARBA" id="ARBA00023136"/>
    </source>
</evidence>
<evidence type="ECO:0008006" key="12">
    <source>
        <dbReference type="Google" id="ProtNLM"/>
    </source>
</evidence>
<proteinExistence type="inferred from homology"/>
<dbReference type="PANTHER" id="PTHR30566:SF5">
    <property type="entry name" value="MECHANOSENSITIVE ION CHANNEL PROTEIN 1, MITOCHONDRIAL-RELATED"/>
    <property type="match status" value="1"/>
</dbReference>
<dbReference type="EMBL" id="MORL01000012">
    <property type="protein sequence ID" value="OIN57421.1"/>
    <property type="molecule type" value="Genomic_DNA"/>
</dbReference>
<dbReference type="SUPFAM" id="SSF82689">
    <property type="entry name" value="Mechanosensitive channel protein MscS (YggB), C-terminal domain"/>
    <property type="match status" value="1"/>
</dbReference>
<dbReference type="OrthoDB" id="9809206at2"/>
<gene>
    <name evidence="10" type="ORF">BLX24_19510</name>
</gene>
<reference evidence="10 11" key="1">
    <citation type="submission" date="2016-10" db="EMBL/GenBank/DDBJ databases">
        <title>Arsenicibacter rosenii gen. nov., sp. nov., an efficient arsenic-methylating bacterium isolated from an arsenic-contaminated paddy soil.</title>
        <authorList>
            <person name="Huang K."/>
        </authorList>
    </citation>
    <scope>NUCLEOTIDE SEQUENCE [LARGE SCALE GENOMIC DNA]</scope>
    <source>
        <strain evidence="10 11">SM-1</strain>
    </source>
</reference>
<keyword evidence="6 7" id="KW-0472">Membrane</keyword>
<dbReference type="InterPro" id="IPR006685">
    <property type="entry name" value="MscS_channel_2nd"/>
</dbReference>
<name>A0A1S2VF90_9BACT</name>
<dbReference type="InterPro" id="IPR023408">
    <property type="entry name" value="MscS_beta-dom_sf"/>
</dbReference>
<feature type="transmembrane region" description="Helical" evidence="7">
    <location>
        <begin position="108"/>
        <end position="132"/>
    </location>
</feature>
<comment type="caution">
    <text evidence="10">The sequence shown here is derived from an EMBL/GenBank/DDBJ whole genome shotgun (WGS) entry which is preliminary data.</text>
</comment>
<dbReference type="GO" id="GO:0008381">
    <property type="term" value="F:mechanosensitive monoatomic ion channel activity"/>
    <property type="evidence" value="ECO:0007669"/>
    <property type="project" value="UniProtKB-ARBA"/>
</dbReference>
<dbReference type="InterPro" id="IPR010920">
    <property type="entry name" value="LSM_dom_sf"/>
</dbReference>
<protein>
    <recommendedName>
        <fullName evidence="12">Mechanosensitive ion channel protein MscS</fullName>
    </recommendedName>
</protein>
<keyword evidence="5 7" id="KW-1133">Transmembrane helix</keyword>
<dbReference type="Gene3D" id="2.30.30.60">
    <property type="match status" value="1"/>
</dbReference>
<feature type="transmembrane region" description="Helical" evidence="7">
    <location>
        <begin position="20"/>
        <end position="38"/>
    </location>
</feature>
<evidence type="ECO:0000256" key="2">
    <source>
        <dbReference type="ARBA" id="ARBA00008017"/>
    </source>
</evidence>
<evidence type="ECO:0000256" key="3">
    <source>
        <dbReference type="ARBA" id="ARBA00022475"/>
    </source>
</evidence>
<feature type="transmembrane region" description="Helical" evidence="7">
    <location>
        <begin position="153"/>
        <end position="170"/>
    </location>
</feature>
<dbReference type="SUPFAM" id="SSF82861">
    <property type="entry name" value="Mechanosensitive channel protein MscS (YggB), transmembrane region"/>
    <property type="match status" value="1"/>
</dbReference>
<evidence type="ECO:0000313" key="10">
    <source>
        <dbReference type="EMBL" id="OIN57421.1"/>
    </source>
</evidence>
<evidence type="ECO:0000256" key="7">
    <source>
        <dbReference type="SAM" id="Phobius"/>
    </source>
</evidence>
<dbReference type="Pfam" id="PF00924">
    <property type="entry name" value="MS_channel_2nd"/>
    <property type="match status" value="1"/>
</dbReference>
<dbReference type="PANTHER" id="PTHR30566">
    <property type="entry name" value="YNAI-RELATED MECHANOSENSITIVE ION CHANNEL"/>
    <property type="match status" value="1"/>
</dbReference>
<evidence type="ECO:0000256" key="4">
    <source>
        <dbReference type="ARBA" id="ARBA00022692"/>
    </source>
</evidence>
<dbReference type="InterPro" id="IPR011014">
    <property type="entry name" value="MscS_channel_TM-2"/>
</dbReference>
<comment type="subcellular location">
    <subcellularLocation>
        <location evidence="1">Cell membrane</location>
        <topology evidence="1">Multi-pass membrane protein</topology>
    </subcellularLocation>
</comment>
<evidence type="ECO:0000313" key="11">
    <source>
        <dbReference type="Proteomes" id="UP000181790"/>
    </source>
</evidence>
<evidence type="ECO:0000256" key="1">
    <source>
        <dbReference type="ARBA" id="ARBA00004651"/>
    </source>
</evidence>
<dbReference type="Proteomes" id="UP000181790">
    <property type="component" value="Unassembled WGS sequence"/>
</dbReference>
<keyword evidence="3" id="KW-1003">Cell membrane</keyword>
<dbReference type="SUPFAM" id="SSF50182">
    <property type="entry name" value="Sm-like ribonucleoproteins"/>
    <property type="match status" value="1"/>
</dbReference>
<feature type="domain" description="Mechanosensitive ion channel MscS C-terminal" evidence="9">
    <location>
        <begin position="275"/>
        <end position="356"/>
    </location>
</feature>
<keyword evidence="11" id="KW-1185">Reference proteome</keyword>
<dbReference type="Gene3D" id="3.30.70.100">
    <property type="match status" value="1"/>
</dbReference>
<keyword evidence="4 7" id="KW-0812">Transmembrane</keyword>
<feature type="domain" description="Mechanosensitive ion channel MscS" evidence="8">
    <location>
        <begin position="197"/>
        <end position="262"/>
    </location>
</feature>
<evidence type="ECO:0000259" key="9">
    <source>
        <dbReference type="Pfam" id="PF21082"/>
    </source>
</evidence>
<comment type="similarity">
    <text evidence="2">Belongs to the MscS (TC 1.A.23) family.</text>
</comment>
<dbReference type="InterPro" id="IPR011066">
    <property type="entry name" value="MscS_channel_C_sf"/>
</dbReference>
<dbReference type="Pfam" id="PF21082">
    <property type="entry name" value="MS_channel_3rd"/>
    <property type="match status" value="1"/>
</dbReference>
<evidence type="ECO:0000259" key="8">
    <source>
        <dbReference type="Pfam" id="PF00924"/>
    </source>
</evidence>
<sequence length="375" mass="42756">MNTLQNFLEQYFTGNSLHNLYWFTGFLLTGLLLHRVMARHMSHLAYQILKRDIAGVPLNDFVRLMKPPMDAIILMSIIYVACHQLTIPEQWNLIPPEKFGLRMVVERLYHTLFMGMVTWLCIRAVKVVGLLFQKRAALTETKVDDQLVPFVRDLLILFVCFLGLFATLSWVYDVNVLALVTSLGIGGLALALAARETLENLFASFAIVLDRPFLVGDSVSVGGMSGDVEQIGFRSTRIRTDDGSLLTVPNRLMVSQSLDNLTERQTRRARFFLRFPYDTPPDRLKAVMTDLRNLIGQHPKTNKKTSYVRLDSFGDSGFEVLVIFFVDSPTISDFRIVKEEINFSIIDIVQRHQVQFALPSRIVHTTDTAHFEKLI</sequence>
<feature type="transmembrane region" description="Helical" evidence="7">
    <location>
        <begin position="176"/>
        <end position="194"/>
    </location>
</feature>
<evidence type="ECO:0000256" key="5">
    <source>
        <dbReference type="ARBA" id="ARBA00022989"/>
    </source>
</evidence>
<dbReference type="GO" id="GO:0005886">
    <property type="term" value="C:plasma membrane"/>
    <property type="evidence" value="ECO:0007669"/>
    <property type="project" value="UniProtKB-SubCell"/>
</dbReference>
<accession>A0A1S2VF90</accession>
<dbReference type="AlphaFoldDB" id="A0A1S2VF90"/>
<organism evidence="10 11">
    <name type="scientific">Arsenicibacter rosenii</name>
    <dbReference type="NCBI Taxonomy" id="1750698"/>
    <lineage>
        <taxon>Bacteria</taxon>
        <taxon>Pseudomonadati</taxon>
        <taxon>Bacteroidota</taxon>
        <taxon>Cytophagia</taxon>
        <taxon>Cytophagales</taxon>
        <taxon>Spirosomataceae</taxon>
        <taxon>Arsenicibacter</taxon>
    </lineage>
</organism>